<organism evidence="1 2">
    <name type="scientific">Pan paniscus</name>
    <name type="common">Pygmy chimpanzee</name>
    <name type="synonym">Bonobo</name>
    <dbReference type="NCBI Taxonomy" id="9597"/>
    <lineage>
        <taxon>Eukaryota</taxon>
        <taxon>Metazoa</taxon>
        <taxon>Chordata</taxon>
        <taxon>Craniata</taxon>
        <taxon>Vertebrata</taxon>
        <taxon>Euteleostomi</taxon>
        <taxon>Mammalia</taxon>
        <taxon>Eutheria</taxon>
        <taxon>Euarchontoglires</taxon>
        <taxon>Primates</taxon>
        <taxon>Haplorrhini</taxon>
        <taxon>Catarrhini</taxon>
        <taxon>Hominidae</taxon>
        <taxon>Pan</taxon>
    </lineage>
</organism>
<evidence type="ECO:0000313" key="1">
    <source>
        <dbReference type="Ensembl" id="ENSPPAP00000029651.1"/>
    </source>
</evidence>
<reference evidence="1 2" key="1">
    <citation type="journal article" date="2012" name="Nature">
        <title>The bonobo genome compared with the chimpanzee and human genomes.</title>
        <authorList>
            <person name="Prufer K."/>
            <person name="Munch K."/>
            <person name="Hellmann I."/>
            <person name="Akagi K."/>
            <person name="Miller J.R."/>
            <person name="Walenz B."/>
            <person name="Koren S."/>
            <person name="Sutton G."/>
            <person name="Kodira C."/>
            <person name="Winer R."/>
            <person name="Knight J.R."/>
            <person name="Mullikin J.C."/>
            <person name="Meader S.J."/>
            <person name="Ponting C.P."/>
            <person name="Lunter G."/>
            <person name="Higashino S."/>
            <person name="Hobolth A."/>
            <person name="Dutheil J."/>
            <person name="Karakoc E."/>
            <person name="Alkan C."/>
            <person name="Sajjadian S."/>
            <person name="Catacchio C.R."/>
            <person name="Ventura M."/>
            <person name="Marques-Bonet T."/>
            <person name="Eichler E.E."/>
            <person name="Andre C."/>
            <person name="Atencia R."/>
            <person name="Mugisha L."/>
            <person name="Junhold J."/>
            <person name="Patterson N."/>
            <person name="Siebauer M."/>
            <person name="Good J.M."/>
            <person name="Fischer A."/>
            <person name="Ptak S.E."/>
            <person name="Lachmann M."/>
            <person name="Symer D.E."/>
            <person name="Mailund T."/>
            <person name="Schierup M.H."/>
            <person name="Andres A.M."/>
            <person name="Kelso J."/>
            <person name="Paabo S."/>
        </authorList>
    </citation>
    <scope>NUCLEOTIDE SEQUENCE [LARGE SCALE GENOMIC DNA]</scope>
</reference>
<dbReference type="Proteomes" id="UP000240080">
    <property type="component" value="Chromosome 13"/>
</dbReference>
<evidence type="ECO:0000313" key="2">
    <source>
        <dbReference type="Proteomes" id="UP000240080"/>
    </source>
</evidence>
<dbReference type="Ensembl" id="ENSPPAT00000052501.1">
    <property type="protein sequence ID" value="ENSPPAP00000029651.1"/>
    <property type="gene ID" value="ENSPPAG00000037842.1"/>
</dbReference>
<dbReference type="Bgee" id="ENSPPAG00000037842">
    <property type="expression patterns" value="Expressed in placenta"/>
</dbReference>
<dbReference type="AlphaFoldDB" id="A0A2R9BSR9"/>
<reference evidence="1" key="2">
    <citation type="submission" date="2025-08" db="UniProtKB">
        <authorList>
            <consortium name="Ensembl"/>
        </authorList>
    </citation>
    <scope>IDENTIFICATION</scope>
</reference>
<name>A0A2R9BSR9_PANPA</name>
<proteinExistence type="predicted"/>
<protein>
    <submittedName>
        <fullName evidence="1">Uncharacterized protein</fullName>
    </submittedName>
</protein>
<sequence>MPLHASLGDKVRPLFFSEILNLIDDKIEAIYQEGGRLFPPFSSMVVLQIAAPAIF</sequence>
<reference evidence="1" key="3">
    <citation type="submission" date="2025-09" db="UniProtKB">
        <authorList>
            <consortium name="Ensembl"/>
        </authorList>
    </citation>
    <scope>IDENTIFICATION</scope>
</reference>
<accession>A0A2R9BSR9</accession>
<keyword evidence="2" id="KW-1185">Reference proteome</keyword>
<dbReference type="EMBL" id="AJFE02019559">
    <property type="status" value="NOT_ANNOTATED_CDS"/>
    <property type="molecule type" value="Genomic_DNA"/>
</dbReference>